<organism evidence="1 2">
    <name type="scientific">Pullulanibacillus camelliae</name>
    <dbReference type="NCBI Taxonomy" id="1707096"/>
    <lineage>
        <taxon>Bacteria</taxon>
        <taxon>Bacillati</taxon>
        <taxon>Bacillota</taxon>
        <taxon>Bacilli</taxon>
        <taxon>Bacillales</taxon>
        <taxon>Sporolactobacillaceae</taxon>
        <taxon>Pullulanibacillus</taxon>
    </lineage>
</organism>
<proteinExistence type="predicted"/>
<evidence type="ECO:0000313" key="1">
    <source>
        <dbReference type="EMBL" id="GGE48910.1"/>
    </source>
</evidence>
<comment type="caution">
    <text evidence="1">The sequence shown here is derived from an EMBL/GenBank/DDBJ whole genome shotgun (WGS) entry which is preliminary data.</text>
</comment>
<dbReference type="Pfam" id="PF10676">
    <property type="entry name" value="gerPA"/>
    <property type="match status" value="1"/>
</dbReference>
<accession>A0A8J3DXZ4</accession>
<evidence type="ECO:0000313" key="2">
    <source>
        <dbReference type="Proteomes" id="UP000628775"/>
    </source>
</evidence>
<protein>
    <submittedName>
        <fullName evidence="1">Uncharacterized protein</fullName>
    </submittedName>
</protein>
<reference evidence="1" key="1">
    <citation type="journal article" date="2014" name="Int. J. Syst. Evol. Microbiol.">
        <title>Complete genome sequence of Corynebacterium casei LMG S-19264T (=DSM 44701T), isolated from a smear-ripened cheese.</title>
        <authorList>
            <consortium name="US DOE Joint Genome Institute (JGI-PGF)"/>
            <person name="Walter F."/>
            <person name="Albersmeier A."/>
            <person name="Kalinowski J."/>
            <person name="Ruckert C."/>
        </authorList>
    </citation>
    <scope>NUCLEOTIDE SEQUENCE</scope>
    <source>
        <strain evidence="1">CGMCC 1.15371</strain>
    </source>
</reference>
<dbReference type="RefSeq" id="WP_188695834.1">
    <property type="nucleotide sequence ID" value="NZ_BMIR01000015.1"/>
</dbReference>
<dbReference type="InterPro" id="IPR019618">
    <property type="entry name" value="Spore_germination_GerPA"/>
</dbReference>
<dbReference type="EMBL" id="BMIR01000015">
    <property type="protein sequence ID" value="GGE48910.1"/>
    <property type="molecule type" value="Genomic_DNA"/>
</dbReference>
<dbReference type="Proteomes" id="UP000628775">
    <property type="component" value="Unassembled WGS sequence"/>
</dbReference>
<name>A0A8J3DXZ4_9BACL</name>
<sequence>MGKPSLFSPLFLIGEIRIGTISDASVMNLGNNEMSHFASHKKQNQGFGSITGDNHSIDNIRTLLNDPDFIDMLSDGKETTLPQWLEDMLTQQLKNKETDREDGDNP</sequence>
<reference evidence="1" key="2">
    <citation type="submission" date="2020-09" db="EMBL/GenBank/DDBJ databases">
        <authorList>
            <person name="Sun Q."/>
            <person name="Zhou Y."/>
        </authorList>
    </citation>
    <scope>NUCLEOTIDE SEQUENCE</scope>
    <source>
        <strain evidence="1">CGMCC 1.15371</strain>
    </source>
</reference>
<keyword evidence="2" id="KW-1185">Reference proteome</keyword>
<dbReference type="AlphaFoldDB" id="A0A8J3DXZ4"/>
<gene>
    <name evidence="1" type="ORF">GCM10011391_29680</name>
</gene>